<gene>
    <name evidence="1" type="ORF">OSTQU699_LOCUS7670</name>
</gene>
<dbReference type="EMBL" id="CAJHUC010001782">
    <property type="protein sequence ID" value="CAD7702313.1"/>
    <property type="molecule type" value="Genomic_DNA"/>
</dbReference>
<protein>
    <submittedName>
        <fullName evidence="1">Uncharacterized protein</fullName>
    </submittedName>
</protein>
<reference evidence="1" key="1">
    <citation type="submission" date="2020-12" db="EMBL/GenBank/DDBJ databases">
        <authorList>
            <person name="Iha C."/>
        </authorList>
    </citation>
    <scope>NUCLEOTIDE SEQUENCE</scope>
</reference>
<name>A0A8S1JER9_9CHLO</name>
<dbReference type="Proteomes" id="UP000708148">
    <property type="component" value="Unassembled WGS sequence"/>
</dbReference>
<keyword evidence="2" id="KW-1185">Reference proteome</keyword>
<organism evidence="1 2">
    <name type="scientific">Ostreobium quekettii</name>
    <dbReference type="NCBI Taxonomy" id="121088"/>
    <lineage>
        <taxon>Eukaryota</taxon>
        <taxon>Viridiplantae</taxon>
        <taxon>Chlorophyta</taxon>
        <taxon>core chlorophytes</taxon>
        <taxon>Ulvophyceae</taxon>
        <taxon>TCBD clade</taxon>
        <taxon>Bryopsidales</taxon>
        <taxon>Ostreobineae</taxon>
        <taxon>Ostreobiaceae</taxon>
        <taxon>Ostreobium</taxon>
    </lineage>
</organism>
<proteinExistence type="predicted"/>
<evidence type="ECO:0000313" key="2">
    <source>
        <dbReference type="Proteomes" id="UP000708148"/>
    </source>
</evidence>
<comment type="caution">
    <text evidence="1">The sequence shown here is derived from an EMBL/GenBank/DDBJ whole genome shotgun (WGS) entry which is preliminary data.</text>
</comment>
<evidence type="ECO:0000313" key="1">
    <source>
        <dbReference type="EMBL" id="CAD7702313.1"/>
    </source>
</evidence>
<sequence>KSTVHDAHPQVPESTSNGGCFGRKFGQIFGAVRRTRLLAAAKFIRASPKRARHLEPLPAASERPKVPEPFPDVALVEPPCLIAGEPCRLHIRLARDIACVGSWPQVHVSAGGRRVGTAGGVYMRRDTMSVTIPAVDSCCVSLDITPVGHEHSQSTVNILALPRPAALEVCDLFEMAQRQPDGCYIKASEQLDHVDQKESLKEELWSSYFGAFCADFASVLECLSTGSRCAQPTCACLVRHMLSHHMWHSASFLMTSCIRSGGQVTLGPFALNEEDVEPDRLQANYFRMRGCAVEEWMLVETPGPAGPCRRQNQMVDSYRIVAPIGESATEAGSSEEGGVWTESVTWVEEPLESTSVCIDGRA</sequence>
<dbReference type="OrthoDB" id="578908at2759"/>
<feature type="non-terminal residue" evidence="1">
    <location>
        <position position="362"/>
    </location>
</feature>
<dbReference type="AlphaFoldDB" id="A0A8S1JER9"/>
<accession>A0A8S1JER9</accession>